<dbReference type="EMBL" id="JAUNZN010000009">
    <property type="protein sequence ID" value="KAK4815725.1"/>
    <property type="molecule type" value="Genomic_DNA"/>
</dbReference>
<protein>
    <recommendedName>
        <fullName evidence="3">Rna-directed dna polymerase from mobile element jockey-like</fullName>
    </recommendedName>
</protein>
<sequence length="276" mass="32266">MVGLNDLKGLFQPKRFYDSVIECTLGKFADNTKRSGGADSFEGRDVIQRDLDRLEEWAHENLMKFNKTKCKVLHLSQGNLQHQYRLDDEGIASSPAEKDLGILVDEKLDMSNWQCSLAAQKPNCILGYIKRRVASRSREVILPLYSALVRPHLKYCIQLRGPQQKKDTNLLEWVHRRATKTVRGREHLSCEKRLLEKRRLRGRLFAAFQYIKGAYKKDGERLLIKACSDRTRGNSFKLKKGSFRMGTRKEFFTMRVVRHWKRLPEKLWMPRHGKCS</sequence>
<dbReference type="PANTHER" id="PTHR33332">
    <property type="entry name" value="REVERSE TRANSCRIPTASE DOMAIN-CONTAINING PROTEIN"/>
    <property type="match status" value="1"/>
</dbReference>
<evidence type="ECO:0000313" key="2">
    <source>
        <dbReference type="Proteomes" id="UP001333110"/>
    </source>
</evidence>
<name>A0AAN7NHK1_MYCAM</name>
<organism evidence="1 2">
    <name type="scientific">Mycteria americana</name>
    <name type="common">Wood stork</name>
    <dbReference type="NCBI Taxonomy" id="33587"/>
    <lineage>
        <taxon>Eukaryota</taxon>
        <taxon>Metazoa</taxon>
        <taxon>Chordata</taxon>
        <taxon>Craniata</taxon>
        <taxon>Vertebrata</taxon>
        <taxon>Euteleostomi</taxon>
        <taxon>Archelosauria</taxon>
        <taxon>Archosauria</taxon>
        <taxon>Dinosauria</taxon>
        <taxon>Saurischia</taxon>
        <taxon>Theropoda</taxon>
        <taxon>Coelurosauria</taxon>
        <taxon>Aves</taxon>
        <taxon>Neognathae</taxon>
        <taxon>Neoaves</taxon>
        <taxon>Aequornithes</taxon>
        <taxon>Ciconiiformes</taxon>
        <taxon>Ciconiidae</taxon>
        <taxon>Mycteria</taxon>
    </lineage>
</organism>
<accession>A0AAN7NHK1</accession>
<evidence type="ECO:0000313" key="1">
    <source>
        <dbReference type="EMBL" id="KAK4815725.1"/>
    </source>
</evidence>
<gene>
    <name evidence="1" type="ORF">QYF61_006763</name>
</gene>
<proteinExistence type="predicted"/>
<dbReference type="Proteomes" id="UP001333110">
    <property type="component" value="Unassembled WGS sequence"/>
</dbReference>
<feature type="non-terminal residue" evidence="1">
    <location>
        <position position="276"/>
    </location>
</feature>
<evidence type="ECO:0008006" key="3">
    <source>
        <dbReference type="Google" id="ProtNLM"/>
    </source>
</evidence>
<comment type="caution">
    <text evidence="1">The sequence shown here is derived from an EMBL/GenBank/DDBJ whole genome shotgun (WGS) entry which is preliminary data.</text>
</comment>
<dbReference type="AlphaFoldDB" id="A0AAN7NHK1"/>
<keyword evidence="2" id="KW-1185">Reference proteome</keyword>
<reference evidence="1 2" key="1">
    <citation type="journal article" date="2023" name="J. Hered.">
        <title>Chromosome-level genome of the wood stork (Mycteria americana) provides insight into avian chromosome evolution.</title>
        <authorList>
            <person name="Flamio R. Jr."/>
            <person name="Ramstad K.M."/>
        </authorList>
    </citation>
    <scope>NUCLEOTIDE SEQUENCE [LARGE SCALE GENOMIC DNA]</scope>
    <source>
        <strain evidence="1">JAX WOST 10</strain>
    </source>
</reference>